<dbReference type="PROSITE" id="PS50181">
    <property type="entry name" value="FBOX"/>
    <property type="match status" value="1"/>
</dbReference>
<dbReference type="AlphaFoldDB" id="A0A8K0EAC8"/>
<accession>A0A8K0EAC8</accession>
<evidence type="ECO:0000313" key="3">
    <source>
        <dbReference type="Proteomes" id="UP000796880"/>
    </source>
</evidence>
<dbReference type="Pfam" id="PF00646">
    <property type="entry name" value="F-box"/>
    <property type="match status" value="1"/>
</dbReference>
<dbReference type="SMART" id="SM00256">
    <property type="entry name" value="FBOX"/>
    <property type="match status" value="1"/>
</dbReference>
<dbReference type="PANTHER" id="PTHR35546">
    <property type="entry name" value="F-BOX PROTEIN INTERACTION DOMAIN PROTEIN-RELATED"/>
    <property type="match status" value="1"/>
</dbReference>
<reference evidence="2" key="1">
    <citation type="submission" date="2020-03" db="EMBL/GenBank/DDBJ databases">
        <title>A high-quality chromosome-level genome assembly of a woody plant with both climbing and erect habits, Rhamnella rubrinervis.</title>
        <authorList>
            <person name="Lu Z."/>
            <person name="Yang Y."/>
            <person name="Zhu X."/>
            <person name="Sun Y."/>
        </authorList>
    </citation>
    <scope>NUCLEOTIDE SEQUENCE</scope>
    <source>
        <strain evidence="2">BYM</strain>
        <tissue evidence="2">Leaf</tissue>
    </source>
</reference>
<evidence type="ECO:0000259" key="1">
    <source>
        <dbReference type="PROSITE" id="PS50181"/>
    </source>
</evidence>
<dbReference type="SUPFAM" id="SSF81383">
    <property type="entry name" value="F-box domain"/>
    <property type="match status" value="1"/>
</dbReference>
<proteinExistence type="predicted"/>
<gene>
    <name evidence="2" type="ORF">FNV43_RR17935</name>
</gene>
<dbReference type="PANTHER" id="PTHR35546:SF16">
    <property type="entry name" value="F-BOX ASSOCIATED UBIQUITINATION EFFECTOR FAMILY PROTEIN-RELATED"/>
    <property type="match status" value="1"/>
</dbReference>
<dbReference type="Proteomes" id="UP000796880">
    <property type="component" value="Unassembled WGS sequence"/>
</dbReference>
<sequence length="342" mass="40118">MALPPLPDDIIYEVFTRTSLETLRRIRQLSKEWNQVTYDSTFMQQFRQRTKTISGFFFQNVIHGKHRSSFVSIDYDDQNPEAYKVSLSFLPLGAFPVIILASAPQGILLCEKDTQKRNVRRYYVCKPTTKQWQAIPNPKTRYLTKAIACGKFNWLLSYHNHIFTFDLNTESWEIFALPWEVIRDECDDDEPYDKYEKLGQVLEIVGCEGRLGLVCMGRDEECISLWVMEEYGHKKVWRKRKKIGIEELKRKEHQASLLAFWNTDVVLTKGYYELIFYKFENYCSTCTTFSKVVTWEESTANQVFALESDFEPVYLGLSNLSQTLNQYPLLISLLFLLLCIVV</sequence>
<dbReference type="InterPro" id="IPR036047">
    <property type="entry name" value="F-box-like_dom_sf"/>
</dbReference>
<comment type="caution">
    <text evidence="2">The sequence shown here is derived from an EMBL/GenBank/DDBJ whole genome shotgun (WGS) entry which is preliminary data.</text>
</comment>
<keyword evidence="3" id="KW-1185">Reference proteome</keyword>
<organism evidence="2 3">
    <name type="scientific">Rhamnella rubrinervis</name>
    <dbReference type="NCBI Taxonomy" id="2594499"/>
    <lineage>
        <taxon>Eukaryota</taxon>
        <taxon>Viridiplantae</taxon>
        <taxon>Streptophyta</taxon>
        <taxon>Embryophyta</taxon>
        <taxon>Tracheophyta</taxon>
        <taxon>Spermatophyta</taxon>
        <taxon>Magnoliopsida</taxon>
        <taxon>eudicotyledons</taxon>
        <taxon>Gunneridae</taxon>
        <taxon>Pentapetalae</taxon>
        <taxon>rosids</taxon>
        <taxon>fabids</taxon>
        <taxon>Rosales</taxon>
        <taxon>Rhamnaceae</taxon>
        <taxon>rhamnoid group</taxon>
        <taxon>Rhamneae</taxon>
        <taxon>Rhamnella</taxon>
    </lineage>
</organism>
<name>A0A8K0EAC8_9ROSA</name>
<dbReference type="InterPro" id="IPR001810">
    <property type="entry name" value="F-box_dom"/>
</dbReference>
<dbReference type="Gene3D" id="3.80.10.10">
    <property type="entry name" value="Ribonuclease Inhibitor"/>
    <property type="match status" value="1"/>
</dbReference>
<feature type="domain" description="F-box" evidence="1">
    <location>
        <begin position="1"/>
        <end position="46"/>
    </location>
</feature>
<dbReference type="OrthoDB" id="1845982at2759"/>
<evidence type="ECO:0000313" key="2">
    <source>
        <dbReference type="EMBL" id="KAF3439657.1"/>
    </source>
</evidence>
<dbReference type="EMBL" id="VOIH02000008">
    <property type="protein sequence ID" value="KAF3439657.1"/>
    <property type="molecule type" value="Genomic_DNA"/>
</dbReference>
<protein>
    <recommendedName>
        <fullName evidence="1">F-box domain-containing protein</fullName>
    </recommendedName>
</protein>
<dbReference type="InterPro" id="IPR055290">
    <property type="entry name" value="At3g26010-like"/>
</dbReference>
<dbReference type="InterPro" id="IPR032675">
    <property type="entry name" value="LRR_dom_sf"/>
</dbReference>